<keyword evidence="1" id="KW-0472">Membrane</keyword>
<feature type="transmembrane region" description="Helical" evidence="1">
    <location>
        <begin position="56"/>
        <end position="76"/>
    </location>
</feature>
<evidence type="ECO:0000256" key="1">
    <source>
        <dbReference type="SAM" id="Phobius"/>
    </source>
</evidence>
<proteinExistence type="predicted"/>
<name>A0A1L1YMJ9_9HEMI</name>
<keyword evidence="2" id="KW-0496">Mitochondrion</keyword>
<feature type="transmembrane region" description="Helical" evidence="1">
    <location>
        <begin position="20"/>
        <end position="44"/>
    </location>
</feature>
<protein>
    <submittedName>
        <fullName evidence="2">NADH dehydrogenase subunit 4L</fullName>
    </submittedName>
</protein>
<organism evidence="2">
    <name type="scientific">Macropodaphis sp. YW-2015</name>
    <dbReference type="NCBI Taxonomy" id="1667255"/>
    <lineage>
        <taxon>Eukaryota</taxon>
        <taxon>Metazoa</taxon>
        <taxon>Ecdysozoa</taxon>
        <taxon>Arthropoda</taxon>
        <taxon>Hexapoda</taxon>
        <taxon>Insecta</taxon>
        <taxon>Pterygota</taxon>
        <taxon>Neoptera</taxon>
        <taxon>Paraneoptera</taxon>
        <taxon>Hemiptera</taxon>
        <taxon>Sternorrhyncha</taxon>
        <taxon>Aphidomorpha</taxon>
        <taxon>Aphidoidea</taxon>
        <taxon>Aphididae</taxon>
        <taxon>Macropodaphis</taxon>
    </lineage>
</organism>
<sequence>MKLFILGNKFMLFSENLFFIFNFNPFLSFFWGLENFLLNLSLMILKKLMMFFKPKIFLKGFFIFCISEKVLGVNFLNLKVWFYGKGFLKSLKVFQS</sequence>
<keyword evidence="1" id="KW-1133">Transmembrane helix</keyword>
<gene>
    <name evidence="2" type="primary">nad4L</name>
</gene>
<accession>A0A1L1YMJ9</accession>
<dbReference type="EMBL" id="KP722577">
    <property type="protein sequence ID" value="AKM70101.1"/>
    <property type="molecule type" value="Genomic_DNA"/>
</dbReference>
<geneLocation type="mitochondrion" evidence="2"/>
<reference evidence="2" key="1">
    <citation type="submission" date="2015-01" db="EMBL/GenBank/DDBJ databases">
        <title>Mitochondrial genomes reveal the phylogenetics of aphids.</title>
        <authorList>
            <person name="Wang Y."/>
            <person name="Chen J."/>
            <person name="Jiang L.-Y."/>
            <person name="Qiao G.-X."/>
        </authorList>
    </citation>
    <scope>NUCLEOTIDE SEQUENCE</scope>
</reference>
<evidence type="ECO:0000313" key="2">
    <source>
        <dbReference type="EMBL" id="AKM70101.1"/>
    </source>
</evidence>
<keyword evidence="1" id="KW-0812">Transmembrane</keyword>
<dbReference type="AlphaFoldDB" id="A0A1L1YMJ9"/>